<evidence type="ECO:0000256" key="9">
    <source>
        <dbReference type="ARBA" id="ARBA00023136"/>
    </source>
</evidence>
<keyword evidence="3 11" id="KW-0813">Transport</keyword>
<dbReference type="InterPro" id="IPR023395">
    <property type="entry name" value="MCP_dom_sf"/>
</dbReference>
<dbReference type="SUPFAM" id="SSF103506">
    <property type="entry name" value="Mitochondrial carrier"/>
    <property type="match status" value="1"/>
</dbReference>
<dbReference type="Gene3D" id="1.50.40.10">
    <property type="entry name" value="Mitochondrial carrier domain"/>
    <property type="match status" value="1"/>
</dbReference>
<dbReference type="Proteomes" id="UP001160148">
    <property type="component" value="Unassembled WGS sequence"/>
</dbReference>
<dbReference type="GO" id="GO:0051724">
    <property type="term" value="F:NAD transmembrane transporter activity"/>
    <property type="evidence" value="ECO:0007669"/>
    <property type="project" value="TreeGrafter"/>
</dbReference>
<dbReference type="EMBL" id="CARXXK010000003">
    <property type="protein sequence ID" value="CAI6362032.1"/>
    <property type="molecule type" value="Genomic_DNA"/>
</dbReference>
<evidence type="ECO:0000256" key="5">
    <source>
        <dbReference type="ARBA" id="ARBA00022737"/>
    </source>
</evidence>
<evidence type="ECO:0000256" key="2">
    <source>
        <dbReference type="ARBA" id="ARBA00006375"/>
    </source>
</evidence>
<evidence type="ECO:0008006" key="14">
    <source>
        <dbReference type="Google" id="ProtNLM"/>
    </source>
</evidence>
<dbReference type="PROSITE" id="PS50920">
    <property type="entry name" value="SOLCAR"/>
    <property type="match status" value="3"/>
</dbReference>
<protein>
    <recommendedName>
        <fullName evidence="14">Mitochondrial carrier protein</fullName>
    </recommendedName>
</protein>
<dbReference type="InterPro" id="IPR018108">
    <property type="entry name" value="MCP_transmembrane"/>
</dbReference>
<evidence type="ECO:0000256" key="11">
    <source>
        <dbReference type="RuleBase" id="RU000488"/>
    </source>
</evidence>
<evidence type="ECO:0000256" key="3">
    <source>
        <dbReference type="ARBA" id="ARBA00022448"/>
    </source>
</evidence>
<gene>
    <name evidence="12" type="ORF">MEUPH1_LOCUS17149</name>
</gene>
<evidence type="ECO:0000256" key="8">
    <source>
        <dbReference type="ARBA" id="ARBA00023128"/>
    </source>
</evidence>
<dbReference type="GO" id="GO:0005743">
    <property type="term" value="C:mitochondrial inner membrane"/>
    <property type="evidence" value="ECO:0007669"/>
    <property type="project" value="UniProtKB-SubCell"/>
</dbReference>
<keyword evidence="8" id="KW-0496">Mitochondrion</keyword>
<evidence type="ECO:0000256" key="7">
    <source>
        <dbReference type="ARBA" id="ARBA00022989"/>
    </source>
</evidence>
<keyword evidence="13" id="KW-1185">Reference proteome</keyword>
<evidence type="ECO:0000256" key="10">
    <source>
        <dbReference type="PROSITE-ProRule" id="PRU00282"/>
    </source>
</evidence>
<dbReference type="AlphaFoldDB" id="A0AAV0X1K3"/>
<dbReference type="Pfam" id="PF00153">
    <property type="entry name" value="Mito_carr"/>
    <property type="match status" value="3"/>
</dbReference>
<evidence type="ECO:0000256" key="1">
    <source>
        <dbReference type="ARBA" id="ARBA00004448"/>
    </source>
</evidence>
<feature type="repeat" description="Solcar" evidence="10">
    <location>
        <begin position="197"/>
        <end position="284"/>
    </location>
</feature>
<keyword evidence="7" id="KW-1133">Transmembrane helix</keyword>
<evidence type="ECO:0000313" key="13">
    <source>
        <dbReference type="Proteomes" id="UP001160148"/>
    </source>
</evidence>
<evidence type="ECO:0000313" key="12">
    <source>
        <dbReference type="EMBL" id="CAI6362032.1"/>
    </source>
</evidence>
<organism evidence="12 13">
    <name type="scientific">Macrosiphum euphorbiae</name>
    <name type="common">potato aphid</name>
    <dbReference type="NCBI Taxonomy" id="13131"/>
    <lineage>
        <taxon>Eukaryota</taxon>
        <taxon>Metazoa</taxon>
        <taxon>Ecdysozoa</taxon>
        <taxon>Arthropoda</taxon>
        <taxon>Hexapoda</taxon>
        <taxon>Insecta</taxon>
        <taxon>Pterygota</taxon>
        <taxon>Neoptera</taxon>
        <taxon>Paraneoptera</taxon>
        <taxon>Hemiptera</taxon>
        <taxon>Sternorrhyncha</taxon>
        <taxon>Aphidomorpha</taxon>
        <taxon>Aphidoidea</taxon>
        <taxon>Aphididae</taxon>
        <taxon>Macrosiphini</taxon>
        <taxon>Macrosiphum</taxon>
    </lineage>
</organism>
<evidence type="ECO:0000256" key="6">
    <source>
        <dbReference type="ARBA" id="ARBA00022792"/>
    </source>
</evidence>
<proteinExistence type="inferred from homology"/>
<dbReference type="PANTHER" id="PTHR46131:SF1">
    <property type="entry name" value="SD08549P"/>
    <property type="match status" value="1"/>
</dbReference>
<keyword evidence="5" id="KW-0677">Repeat</keyword>
<dbReference type="InterPro" id="IPR052465">
    <property type="entry name" value="Mito_NAD+_Carrier"/>
</dbReference>
<feature type="repeat" description="Solcar" evidence="10">
    <location>
        <begin position="101"/>
        <end position="186"/>
    </location>
</feature>
<comment type="similarity">
    <text evidence="2 11">Belongs to the mitochondrial carrier (TC 2.A.29) family.</text>
</comment>
<evidence type="ECO:0000256" key="4">
    <source>
        <dbReference type="ARBA" id="ARBA00022692"/>
    </source>
</evidence>
<sequence>MADSNMAFFMHLNREEYTEFISGCGAAIINVGITFPINKTIFRQMLHGVGLRNAASQLKNEGFSTLYRGIYPPLFQKTISTSLMFGTYDVIQKSLLDSNLNCRLSKVIAALVAGTTEATLTPFERVQTLLQDNHYNKNFLNMRHAIKVIATDYSVSEFYRGLTPILLRNGPSNISFFLLREAANSYIVIPPSVWTGYKLFKEFLTGAFIGALNSALFYPCNVIKVHMQSNLGGPFKSIKEAAIEIYQERGNRVSCFYRGVHMNYTRAFVSWGVINVVYENLKCFLKNN</sequence>
<dbReference type="PANTHER" id="PTHR46131">
    <property type="entry name" value="SD08549P"/>
    <property type="match status" value="1"/>
</dbReference>
<keyword evidence="4 10" id="KW-0812">Transmembrane</keyword>
<feature type="repeat" description="Solcar" evidence="10">
    <location>
        <begin position="14"/>
        <end position="94"/>
    </location>
</feature>
<keyword evidence="9 10" id="KW-0472">Membrane</keyword>
<comment type="subcellular location">
    <subcellularLocation>
        <location evidence="1">Mitochondrion inner membrane</location>
        <topology evidence="1">Multi-pass membrane protein</topology>
    </subcellularLocation>
</comment>
<accession>A0AAV0X1K3</accession>
<comment type="caution">
    <text evidence="12">The sequence shown here is derived from an EMBL/GenBank/DDBJ whole genome shotgun (WGS) entry which is preliminary data.</text>
</comment>
<name>A0AAV0X1K3_9HEMI</name>
<reference evidence="12 13" key="1">
    <citation type="submission" date="2023-01" db="EMBL/GenBank/DDBJ databases">
        <authorList>
            <person name="Whitehead M."/>
        </authorList>
    </citation>
    <scope>NUCLEOTIDE SEQUENCE [LARGE SCALE GENOMIC DNA]</scope>
</reference>
<keyword evidence="6" id="KW-0999">Mitochondrion inner membrane</keyword>